<dbReference type="Proteomes" id="UP001320972">
    <property type="component" value="Unassembled WGS sequence"/>
</dbReference>
<evidence type="ECO:0000313" key="2">
    <source>
        <dbReference type="Proteomes" id="UP001320972"/>
    </source>
</evidence>
<gene>
    <name evidence="1" type="ORF">OB955_23530</name>
</gene>
<keyword evidence="2" id="KW-1185">Reference proteome</keyword>
<protein>
    <submittedName>
        <fullName evidence="1">UPF0175 family protein</fullName>
    </submittedName>
</protein>
<accession>A0ABT2QL47</accession>
<comment type="caution">
    <text evidence="1">The sequence shown here is derived from an EMBL/GenBank/DDBJ whole genome shotgun (WGS) entry which is preliminary data.</text>
</comment>
<dbReference type="InterPro" id="IPR005368">
    <property type="entry name" value="UPF0175"/>
</dbReference>
<sequence length="76" mass="8546">MDALLDRSTAVRKLLAEGLDEWRRRQALEQLAAGEVTFSKAAEIAGVSTWEFATLAKDRDITWVSDEHLEGDLEEL</sequence>
<reference evidence="1 2" key="1">
    <citation type="submission" date="2022-09" db="EMBL/GenBank/DDBJ databases">
        <title>Enrichment on poylsaccharides allowed isolation of novel metabolic and taxonomic groups of Haloarchaea.</title>
        <authorList>
            <person name="Sorokin D.Y."/>
            <person name="Elcheninov A.G."/>
            <person name="Khizhniak T.V."/>
            <person name="Kolganova T.V."/>
            <person name="Kublanov I.V."/>
        </authorList>
    </citation>
    <scope>NUCLEOTIDE SEQUENCE [LARGE SCALE GENOMIC DNA]</scope>
    <source>
        <strain evidence="1 2">AArc-m2/3/4</strain>
    </source>
</reference>
<dbReference type="EMBL" id="JAOPKB010000022">
    <property type="protein sequence ID" value="MCU4975662.1"/>
    <property type="molecule type" value="Genomic_DNA"/>
</dbReference>
<proteinExistence type="predicted"/>
<organism evidence="1 2">
    <name type="scientific">Natronoglomus mannanivorans</name>
    <dbReference type="NCBI Taxonomy" id="2979990"/>
    <lineage>
        <taxon>Archaea</taxon>
        <taxon>Methanobacteriati</taxon>
        <taxon>Methanobacteriota</taxon>
        <taxon>Stenosarchaea group</taxon>
        <taxon>Halobacteria</taxon>
        <taxon>Halobacteriales</taxon>
        <taxon>Natrialbaceae</taxon>
        <taxon>Natronoglomus</taxon>
    </lineage>
</organism>
<dbReference type="Pfam" id="PF03683">
    <property type="entry name" value="UPF0175"/>
    <property type="match status" value="1"/>
</dbReference>
<name>A0ABT2QL47_9EURY</name>
<evidence type="ECO:0000313" key="1">
    <source>
        <dbReference type="EMBL" id="MCU4975662.1"/>
    </source>
</evidence>